<feature type="transmembrane region" description="Helical" evidence="1">
    <location>
        <begin position="167"/>
        <end position="192"/>
    </location>
</feature>
<feature type="transmembrane region" description="Helical" evidence="1">
    <location>
        <begin position="136"/>
        <end position="155"/>
    </location>
</feature>
<feature type="transmembrane region" description="Helical" evidence="1">
    <location>
        <begin position="41"/>
        <end position="64"/>
    </location>
</feature>
<keyword evidence="1" id="KW-1133">Transmembrane helix</keyword>
<gene>
    <name evidence="2" type="ORF">GCM10025881_37530</name>
</gene>
<accession>A0ABQ6K949</accession>
<feature type="transmembrane region" description="Helical" evidence="1">
    <location>
        <begin position="105"/>
        <end position="129"/>
    </location>
</feature>
<feature type="transmembrane region" description="Helical" evidence="1">
    <location>
        <begin position="12"/>
        <end position="35"/>
    </location>
</feature>
<keyword evidence="3" id="KW-1185">Reference proteome</keyword>
<evidence type="ECO:0000313" key="3">
    <source>
        <dbReference type="Proteomes" id="UP001157034"/>
    </source>
</evidence>
<dbReference type="Proteomes" id="UP001157034">
    <property type="component" value="Unassembled WGS sequence"/>
</dbReference>
<protein>
    <submittedName>
        <fullName evidence="2">Uncharacterized protein</fullName>
    </submittedName>
</protein>
<name>A0ABQ6K949_9MICO</name>
<proteinExistence type="predicted"/>
<comment type="caution">
    <text evidence="2">The sequence shown here is derived from an EMBL/GenBank/DDBJ whole genome shotgun (WGS) entry which is preliminary data.</text>
</comment>
<feature type="transmembrane region" description="Helical" evidence="1">
    <location>
        <begin position="76"/>
        <end position="99"/>
    </location>
</feature>
<evidence type="ECO:0000256" key="1">
    <source>
        <dbReference type="SAM" id="Phobius"/>
    </source>
</evidence>
<dbReference type="RefSeq" id="WP_284255406.1">
    <property type="nucleotide sequence ID" value="NZ_BAAAQO010000004.1"/>
</dbReference>
<evidence type="ECO:0000313" key="2">
    <source>
        <dbReference type="EMBL" id="GMA96929.1"/>
    </source>
</evidence>
<reference evidence="3" key="1">
    <citation type="journal article" date="2019" name="Int. J. Syst. Evol. Microbiol.">
        <title>The Global Catalogue of Microorganisms (GCM) 10K type strain sequencing project: providing services to taxonomists for standard genome sequencing and annotation.</title>
        <authorList>
            <consortium name="The Broad Institute Genomics Platform"/>
            <consortium name="The Broad Institute Genome Sequencing Center for Infectious Disease"/>
            <person name="Wu L."/>
            <person name="Ma J."/>
        </authorList>
    </citation>
    <scope>NUCLEOTIDE SEQUENCE [LARGE SCALE GENOMIC DNA]</scope>
    <source>
        <strain evidence="3">NBRC 108894</strain>
    </source>
</reference>
<keyword evidence="1" id="KW-0472">Membrane</keyword>
<organism evidence="2 3">
    <name type="scientific">Pseudolysinimonas kribbensis</name>
    <dbReference type="NCBI Taxonomy" id="433641"/>
    <lineage>
        <taxon>Bacteria</taxon>
        <taxon>Bacillati</taxon>
        <taxon>Actinomycetota</taxon>
        <taxon>Actinomycetes</taxon>
        <taxon>Micrococcales</taxon>
        <taxon>Microbacteriaceae</taxon>
        <taxon>Pseudolysinimonas</taxon>
    </lineage>
</organism>
<dbReference type="EMBL" id="BSVB01000001">
    <property type="protein sequence ID" value="GMA96929.1"/>
    <property type="molecule type" value="Genomic_DNA"/>
</dbReference>
<sequence>MTGERPAIGRWIVAVTVGEAVGFAVAAAIAVVVTVSGMNPALGLLLIVSGGAVEGALLGIGQVVGLGRFAPARRRWIGATSAGAAAAWGIGLMPSTIGLNDLTPAVIPLVALGAVLLLSMIPVAQWLAIRHRPRSLRWVPASMGSWAVAAAWTAAPSPFIDEGSPLALVAGLYVVAGLLMALTIASLTAPLARSVFTAGPRN</sequence>
<keyword evidence="1" id="KW-0812">Transmembrane</keyword>